<reference evidence="2 3" key="1">
    <citation type="submission" date="2021-07" db="EMBL/GenBank/DDBJ databases">
        <authorList>
            <person name="Imarazene B."/>
            <person name="Zahm M."/>
            <person name="Klopp C."/>
            <person name="Cabau C."/>
            <person name="Beille S."/>
            <person name="Jouanno E."/>
            <person name="Castinel A."/>
            <person name="Lluch J."/>
            <person name="Gil L."/>
            <person name="Kuchtly C."/>
            <person name="Lopez Roques C."/>
            <person name="Donnadieu C."/>
            <person name="Parrinello H."/>
            <person name="Journot L."/>
            <person name="Du K."/>
            <person name="Schartl M."/>
            <person name="Retaux S."/>
            <person name="Guiguen Y."/>
        </authorList>
    </citation>
    <scope>NUCLEOTIDE SEQUENCE [LARGE SCALE GENOMIC DNA]</scope>
    <source>
        <strain evidence="2">Pach_M1</strain>
        <tissue evidence="2">Testis</tissue>
    </source>
</reference>
<protein>
    <submittedName>
        <fullName evidence="2">C2 calcium-dependent domain-containing protein 4C-like</fullName>
    </submittedName>
</protein>
<gene>
    <name evidence="2" type="primary">C2CD4C</name>
    <name evidence="2" type="ORF">AMEX_G5149</name>
</gene>
<dbReference type="InterPro" id="IPR043549">
    <property type="entry name" value="C2C4C/C2C4D"/>
</dbReference>
<feature type="region of interest" description="Disordered" evidence="1">
    <location>
        <begin position="1"/>
        <end position="26"/>
    </location>
</feature>
<organism evidence="2 3">
    <name type="scientific">Astyanax mexicanus</name>
    <name type="common">Blind cave fish</name>
    <name type="synonym">Astyanax fasciatus mexicanus</name>
    <dbReference type="NCBI Taxonomy" id="7994"/>
    <lineage>
        <taxon>Eukaryota</taxon>
        <taxon>Metazoa</taxon>
        <taxon>Chordata</taxon>
        <taxon>Craniata</taxon>
        <taxon>Vertebrata</taxon>
        <taxon>Euteleostomi</taxon>
        <taxon>Actinopterygii</taxon>
        <taxon>Neopterygii</taxon>
        <taxon>Teleostei</taxon>
        <taxon>Ostariophysi</taxon>
        <taxon>Characiformes</taxon>
        <taxon>Characoidei</taxon>
        <taxon>Acestrorhamphidae</taxon>
        <taxon>Acestrorhamphinae</taxon>
        <taxon>Astyanax</taxon>
    </lineage>
</organism>
<dbReference type="AlphaFoldDB" id="A0A8T2M7N9"/>
<feature type="compositionally biased region" description="Low complexity" evidence="1">
    <location>
        <begin position="61"/>
        <end position="70"/>
    </location>
</feature>
<name>A0A8T2M7N9_ASTMX</name>
<accession>A0A8T2M7N9</accession>
<dbReference type="PANTHER" id="PTHR46291:SF4">
    <property type="entry name" value="C2 CALCIUM-DEPENDENT DOMAIN-CONTAINING PROTEIN 4C-LIKE"/>
    <property type="match status" value="1"/>
</dbReference>
<evidence type="ECO:0000313" key="2">
    <source>
        <dbReference type="EMBL" id="KAG9279610.1"/>
    </source>
</evidence>
<evidence type="ECO:0000313" key="3">
    <source>
        <dbReference type="Proteomes" id="UP000752171"/>
    </source>
</evidence>
<dbReference type="Proteomes" id="UP000752171">
    <property type="component" value="Unassembled WGS sequence"/>
</dbReference>
<sequence>MFGFGTGVVNSQKSPAARPRSWQNVPLTPGRIPSFIIPPKLLLSVSPRIRPAREDECRLLSPSSPENPSPRLHSPSIRARFRFTPRSGRKRDLSDLSDPGTRAAMSLEHVEKVTTPYGFCTLAASPHVRRRESLFHKRTQSVGQEGNFSSVTPLRCNTPSKARPCQKTCGSAPRPERKGLKLLLKSPRAALKTLTPSGIRKHARKTQEKV</sequence>
<dbReference type="OrthoDB" id="9947256at2759"/>
<proteinExistence type="predicted"/>
<comment type="caution">
    <text evidence="2">The sequence shown here is derived from an EMBL/GenBank/DDBJ whole genome shotgun (WGS) entry which is preliminary data.</text>
</comment>
<dbReference type="EMBL" id="JAICCE010000003">
    <property type="protein sequence ID" value="KAG9279610.1"/>
    <property type="molecule type" value="Genomic_DNA"/>
</dbReference>
<feature type="region of interest" description="Disordered" evidence="1">
    <location>
        <begin position="56"/>
        <end position="78"/>
    </location>
</feature>
<evidence type="ECO:0000256" key="1">
    <source>
        <dbReference type="SAM" id="MobiDB-lite"/>
    </source>
</evidence>
<dbReference type="PANTHER" id="PTHR46291">
    <property type="entry name" value="C2 DOMAIN-CONTAINING PROTEIN"/>
    <property type="match status" value="1"/>
</dbReference>